<gene>
    <name evidence="1" type="ORF">Q5I04_03505</name>
    <name evidence="2" type="ORF">Q5I06_04495</name>
</gene>
<dbReference type="AlphaFoldDB" id="A0AA90T9M6"/>
<evidence type="ECO:0000313" key="1">
    <source>
        <dbReference type="EMBL" id="MDO7252978.1"/>
    </source>
</evidence>
<proteinExistence type="predicted"/>
<dbReference type="EMBL" id="JAUYZK010000005">
    <property type="protein sequence ID" value="MDP2539032.1"/>
    <property type="molecule type" value="Genomic_DNA"/>
</dbReference>
<accession>A0AA90T9M6</accession>
<organism evidence="2 3">
    <name type="scientific">Helicobacter cappadocius</name>
    <dbReference type="NCBI Taxonomy" id="3063998"/>
    <lineage>
        <taxon>Bacteria</taxon>
        <taxon>Pseudomonadati</taxon>
        <taxon>Campylobacterota</taxon>
        <taxon>Epsilonproteobacteria</taxon>
        <taxon>Campylobacterales</taxon>
        <taxon>Helicobacteraceae</taxon>
        <taxon>Helicobacter</taxon>
    </lineage>
</organism>
<evidence type="ECO:0000313" key="3">
    <source>
        <dbReference type="Proteomes" id="UP001177258"/>
    </source>
</evidence>
<comment type="caution">
    <text evidence="2">The sequence shown here is derived from an EMBL/GenBank/DDBJ whole genome shotgun (WGS) entry which is preliminary data.</text>
</comment>
<protein>
    <submittedName>
        <fullName evidence="2">Uncharacterized protein</fullName>
    </submittedName>
</protein>
<dbReference type="RefSeq" id="WP_305516821.1">
    <property type="nucleotide sequence ID" value="NZ_JAUPEV010000004.1"/>
</dbReference>
<keyword evidence="4" id="KW-1185">Reference proteome</keyword>
<dbReference type="Proteomes" id="UP001177258">
    <property type="component" value="Unassembled WGS sequence"/>
</dbReference>
<evidence type="ECO:0000313" key="2">
    <source>
        <dbReference type="EMBL" id="MDP2539032.1"/>
    </source>
</evidence>
<reference evidence="2 4" key="1">
    <citation type="submission" date="2023-07" db="EMBL/GenBank/DDBJ databases">
        <title>Unpublished Manusciprt.</title>
        <authorList>
            <person name="Aydin F."/>
            <person name="Tarhane S."/>
            <person name="Saticioglu I.B."/>
            <person name="Karakaya E."/>
            <person name="Abay S."/>
            <person name="Guran O."/>
            <person name="Bozkurt E."/>
            <person name="Uzum N."/>
            <person name="Olgun K."/>
            <person name="Jablonski D."/>
        </authorList>
    </citation>
    <scope>NUCLEOTIDE SEQUENCE</scope>
    <source>
        <strain evidence="4">faydin-H75</strain>
        <strain evidence="2">Faydin-H76</strain>
    </source>
</reference>
<name>A0AA90T9M6_9HELI</name>
<reference evidence="1" key="2">
    <citation type="submission" date="2023-07" db="EMBL/GenBank/DDBJ databases">
        <authorList>
            <person name="Aydin F."/>
            <person name="Tarhane S."/>
            <person name="Saticioglu I.B."/>
            <person name="Karakaya E."/>
            <person name="Abay S."/>
            <person name="Guran O."/>
            <person name="Bozkurt E."/>
            <person name="Uzum N."/>
            <person name="Olgun K."/>
            <person name="Jablonski D."/>
        </authorList>
    </citation>
    <scope>NUCLEOTIDE SEQUENCE</scope>
    <source>
        <strain evidence="1">Faydin-H75</strain>
    </source>
</reference>
<dbReference type="Proteomes" id="UP001240777">
    <property type="component" value="Unassembled WGS sequence"/>
</dbReference>
<sequence>MKVSIMCESMLLQDALSYYLKDILTTFNDCEFVISDTPLQISKPLCIIGSTSQSDIKKPFTQVSLSKDLQNFYHHKVKSTKIIANTIPENFLNIKNPELKLQIDSILEEFSSKIYQTLKNNGQ</sequence>
<dbReference type="EMBL" id="JAUPEV010000004">
    <property type="protein sequence ID" value="MDO7252978.1"/>
    <property type="molecule type" value="Genomic_DNA"/>
</dbReference>
<reference evidence="1 3" key="3">
    <citation type="journal article" date="2024" name="Syst. Appl. Microbiol.">
        <title>Helicobacter cappadocius sp. nov., from lizards: The first psychrotrophic Helicobacter species.</title>
        <authorList>
            <person name="Aydin F."/>
            <person name="Tarhane S."/>
            <person name="Karakaya E."/>
            <person name="Abay S."/>
            <person name="Kayman T."/>
            <person name="Guran O."/>
            <person name="Bozkurt E."/>
            <person name="Uzum N."/>
            <person name="Avci A."/>
            <person name="Olgun K."/>
            <person name="Jablonski D."/>
            <person name="Guran C."/>
            <person name="Burcin Saticioglu I."/>
        </authorList>
    </citation>
    <scope>NUCLEOTIDE SEQUENCE [LARGE SCALE GENOMIC DNA]</scope>
    <source>
        <strain evidence="1">Faydin-H75</strain>
        <strain evidence="3">faydin-H76</strain>
    </source>
</reference>
<evidence type="ECO:0000313" key="4">
    <source>
        <dbReference type="Proteomes" id="UP001240777"/>
    </source>
</evidence>